<dbReference type="Proteomes" id="UP000799755">
    <property type="component" value="Unassembled WGS sequence"/>
</dbReference>
<comment type="caution">
    <text evidence="1">The sequence shown here is derived from an EMBL/GenBank/DDBJ whole genome shotgun (WGS) entry which is preliminary data.</text>
</comment>
<keyword evidence="2" id="KW-1185">Reference proteome</keyword>
<evidence type="ECO:0000313" key="2">
    <source>
        <dbReference type="Proteomes" id="UP000799755"/>
    </source>
</evidence>
<name>A0ACB6QZT1_9PLEO</name>
<dbReference type="EMBL" id="MU003502">
    <property type="protein sequence ID" value="KAF2472513.1"/>
    <property type="molecule type" value="Genomic_DNA"/>
</dbReference>
<protein>
    <submittedName>
        <fullName evidence="1">MFS general substrate transporter</fullName>
    </submittedName>
</protein>
<reference evidence="1" key="1">
    <citation type="journal article" date="2020" name="Stud. Mycol.">
        <title>101 Dothideomycetes genomes: a test case for predicting lifestyles and emergence of pathogens.</title>
        <authorList>
            <person name="Haridas S."/>
            <person name="Albert R."/>
            <person name="Binder M."/>
            <person name="Bloem J."/>
            <person name="Labutti K."/>
            <person name="Salamov A."/>
            <person name="Andreopoulos B."/>
            <person name="Baker S."/>
            <person name="Barry K."/>
            <person name="Bills G."/>
            <person name="Bluhm B."/>
            <person name="Cannon C."/>
            <person name="Castanera R."/>
            <person name="Culley D."/>
            <person name="Daum C."/>
            <person name="Ezra D."/>
            <person name="Gonzalez J."/>
            <person name="Henrissat B."/>
            <person name="Kuo A."/>
            <person name="Liang C."/>
            <person name="Lipzen A."/>
            <person name="Lutzoni F."/>
            <person name="Magnuson J."/>
            <person name="Mondo S."/>
            <person name="Nolan M."/>
            <person name="Ohm R."/>
            <person name="Pangilinan J."/>
            <person name="Park H.-J."/>
            <person name="Ramirez L."/>
            <person name="Alfaro M."/>
            <person name="Sun H."/>
            <person name="Tritt A."/>
            <person name="Yoshinaga Y."/>
            <person name="Zwiers L.-H."/>
            <person name="Turgeon B."/>
            <person name="Goodwin S."/>
            <person name="Spatafora J."/>
            <person name="Crous P."/>
            <person name="Grigoriev I."/>
        </authorList>
    </citation>
    <scope>NUCLEOTIDE SEQUENCE</scope>
    <source>
        <strain evidence="1">ATCC 200398</strain>
    </source>
</reference>
<accession>A0ACB6QZT1</accession>
<proteinExistence type="predicted"/>
<gene>
    <name evidence="1" type="ORF">BDR25DRAFT_324371</name>
</gene>
<sequence length="545" mass="62421">MESSSVDLPKLSEKPKIAYIETIERIETADTRCRGPNTFLSQDLKVSANEPTEEYEGRHRYDPNFHWEALEEKKIVRKLDKRVCVWTCLAFFCLLLDRSNTSQAIADNLLDDLKMNTNDYNFGSTLFNITFLIAEIPMQLLAKKIGPDRWLPVQMVAWSIVASCQAFLKNRTGYLICRSLLGITEAGFIPENVLYLSYFYTGAEMAYRMTFFWIAFQASQVISALMAFGILHLRGVAGLPGWRWLFGLEGCITGIIGVIAIFFYPTSPTQPSIYAKLRGPKSWFTENEEKVMVNRILRDDPAKGAMHNREHISFKMMWKATTDWHMVPMYILSLTWTVPFLPMTMYMTLTLRGLGFTTFQTSLMSIPGATLVGLQLFFWAWVSRKTGQTLLLGVIGQLWAIPFLLTLLFLPRHPNPWVKWVICLLLVGYPNILGIMVSLVSRNAGSVRTRALAATVFNMGVHGASIIGFNIYRNDDKPAYHRGNKVLLGFVCLNILMFISAKMLYKWENARRDKIWNAMTDDEKIEYLTNTTDEGNKRLDFRFDH</sequence>
<evidence type="ECO:0000313" key="1">
    <source>
        <dbReference type="EMBL" id="KAF2472513.1"/>
    </source>
</evidence>
<organism evidence="1 2">
    <name type="scientific">Lindgomyces ingoldianus</name>
    <dbReference type="NCBI Taxonomy" id="673940"/>
    <lineage>
        <taxon>Eukaryota</taxon>
        <taxon>Fungi</taxon>
        <taxon>Dikarya</taxon>
        <taxon>Ascomycota</taxon>
        <taxon>Pezizomycotina</taxon>
        <taxon>Dothideomycetes</taxon>
        <taxon>Pleosporomycetidae</taxon>
        <taxon>Pleosporales</taxon>
        <taxon>Lindgomycetaceae</taxon>
        <taxon>Lindgomyces</taxon>
    </lineage>
</organism>